<gene>
    <name evidence="1" type="ORF">GCM10011452_38400</name>
</gene>
<reference evidence="1" key="1">
    <citation type="journal article" date="2014" name="Int. J. Syst. Evol. Microbiol.">
        <title>Complete genome sequence of Corynebacterium casei LMG S-19264T (=DSM 44701T), isolated from a smear-ripened cheese.</title>
        <authorList>
            <consortium name="US DOE Joint Genome Institute (JGI-PGF)"/>
            <person name="Walter F."/>
            <person name="Albersmeier A."/>
            <person name="Kalinowski J."/>
            <person name="Ruckert C."/>
        </authorList>
    </citation>
    <scope>NUCLEOTIDE SEQUENCE</scope>
    <source>
        <strain evidence="1">KCTC 23714</strain>
    </source>
</reference>
<comment type="caution">
    <text evidence="1">The sequence shown here is derived from an EMBL/GenBank/DDBJ whole genome shotgun (WGS) entry which is preliminary data.</text>
</comment>
<name>A0A918MQU3_9RHOB</name>
<reference evidence="1" key="2">
    <citation type="submission" date="2020-09" db="EMBL/GenBank/DDBJ databases">
        <authorList>
            <person name="Sun Q."/>
            <person name="Kim S."/>
        </authorList>
    </citation>
    <scope>NUCLEOTIDE SEQUENCE</scope>
    <source>
        <strain evidence="1">KCTC 23714</strain>
    </source>
</reference>
<keyword evidence="2" id="KW-1185">Reference proteome</keyword>
<evidence type="ECO:0000313" key="1">
    <source>
        <dbReference type="EMBL" id="GGW47167.1"/>
    </source>
</evidence>
<dbReference type="EMBL" id="BMYQ01000029">
    <property type="protein sequence ID" value="GGW47167.1"/>
    <property type="molecule type" value="Genomic_DNA"/>
</dbReference>
<dbReference type="AlphaFoldDB" id="A0A918MQU3"/>
<dbReference type="Proteomes" id="UP000628984">
    <property type="component" value="Unassembled WGS sequence"/>
</dbReference>
<proteinExistence type="predicted"/>
<protein>
    <submittedName>
        <fullName evidence="1">Uncharacterized protein</fullName>
    </submittedName>
</protein>
<organism evidence="1 2">
    <name type="scientific">Gemmobacter lanyuensis</name>
    <dbReference type="NCBI Taxonomy" id="1054497"/>
    <lineage>
        <taxon>Bacteria</taxon>
        <taxon>Pseudomonadati</taxon>
        <taxon>Pseudomonadota</taxon>
        <taxon>Alphaproteobacteria</taxon>
        <taxon>Rhodobacterales</taxon>
        <taxon>Paracoccaceae</taxon>
        <taxon>Gemmobacter</taxon>
    </lineage>
</organism>
<accession>A0A918MQU3</accession>
<sequence length="65" mass="7511">MQILSLLAGVTRMLGNEMNNVAPLMALVMPTRRKVTEERAGRRDPEVPEVSHRKLKHFVFRRGLR</sequence>
<evidence type="ECO:0000313" key="2">
    <source>
        <dbReference type="Proteomes" id="UP000628984"/>
    </source>
</evidence>